<dbReference type="SUPFAM" id="SSF89562">
    <property type="entry name" value="RraA-like"/>
    <property type="match status" value="1"/>
</dbReference>
<evidence type="ECO:0000256" key="6">
    <source>
        <dbReference type="ARBA" id="ARBA00012947"/>
    </source>
</evidence>
<evidence type="ECO:0000256" key="3">
    <source>
        <dbReference type="ARBA" id="ARBA00008621"/>
    </source>
</evidence>
<evidence type="ECO:0000256" key="8">
    <source>
        <dbReference type="ARBA" id="ARBA00025046"/>
    </source>
</evidence>
<comment type="catalytic activity">
    <reaction evidence="1">
        <text>4-hydroxy-4-methyl-2-oxoglutarate = 2 pyruvate</text>
        <dbReference type="Rhea" id="RHEA:22748"/>
        <dbReference type="ChEBI" id="CHEBI:15361"/>
        <dbReference type="ChEBI" id="CHEBI:58276"/>
        <dbReference type="EC" id="4.1.3.17"/>
    </reaction>
</comment>
<sequence length="235" mass="25360">MVSNIGMRIFSHISRPPKALIDGFAGLPVANIADNMNRMSCMDAKIRPINDVPLLGPAFTVKSRPGDNLMLHKALDLAQPGDIVVVDAQGDLTNSIMGELMALWAKQRGIGGFIIDGAIRDIGALKKMGMPIYAAGVTPAGPYKDGPGELNVSVVCGGVVVHPGDILVGDEDGIVVINPRDAEILLEKSRAKSRMEHKVVEDISNMAWDRTWVDQALRERGVVFPFEQKPKTSIE</sequence>
<comment type="subunit">
    <text evidence="4">Homotrimer.</text>
</comment>
<evidence type="ECO:0000256" key="10">
    <source>
        <dbReference type="ARBA" id="ARBA00030169"/>
    </source>
</evidence>
<dbReference type="Pfam" id="PF03737">
    <property type="entry name" value="RraA-like"/>
    <property type="match status" value="1"/>
</dbReference>
<dbReference type="EC" id="4.1.1.112" evidence="6"/>
<evidence type="ECO:0000256" key="5">
    <source>
        <dbReference type="ARBA" id="ARBA00012213"/>
    </source>
</evidence>
<dbReference type="PANTHER" id="PTHR33254">
    <property type="entry name" value="4-HYDROXY-4-METHYL-2-OXOGLUTARATE ALDOLASE 3-RELATED"/>
    <property type="match status" value="1"/>
</dbReference>
<protein>
    <recommendedName>
        <fullName evidence="7">Putative 4-hydroxy-4-methyl-2-oxoglutarate aldolase</fullName>
        <ecNumber evidence="6">4.1.1.112</ecNumber>
        <ecNumber evidence="5">4.1.3.17</ecNumber>
    </recommendedName>
    <alternativeName>
        <fullName evidence="11">Oxaloacetate decarboxylase</fullName>
    </alternativeName>
    <alternativeName>
        <fullName evidence="9">Regulator of ribonuclease activity homolog</fullName>
    </alternativeName>
    <alternativeName>
        <fullName evidence="10">RraA-like protein</fullName>
    </alternativeName>
</protein>
<evidence type="ECO:0000313" key="13">
    <source>
        <dbReference type="EMBL" id="XFO65536.1"/>
    </source>
</evidence>
<evidence type="ECO:0000256" key="7">
    <source>
        <dbReference type="ARBA" id="ARBA00016549"/>
    </source>
</evidence>
<evidence type="ECO:0000256" key="4">
    <source>
        <dbReference type="ARBA" id="ARBA00011233"/>
    </source>
</evidence>
<dbReference type="PANTHER" id="PTHR33254:SF4">
    <property type="entry name" value="4-HYDROXY-4-METHYL-2-OXOGLUTARATE ALDOLASE 3-RELATED"/>
    <property type="match status" value="1"/>
</dbReference>
<reference evidence="13" key="1">
    <citation type="submission" date="2024-05" db="EMBL/GenBank/DDBJ databases">
        <title>Isolation and characterization of Sporomusa carbonis sp. nov., a carboxydotrophic hydrogenogen in the genus of Sporomusa isolated from a charcoal burning pile.</title>
        <authorList>
            <person name="Boeer T."/>
            <person name="Rosenbaum F."/>
            <person name="Eysell L."/>
            <person name="Mueller V."/>
            <person name="Daniel R."/>
            <person name="Poehlein A."/>
        </authorList>
    </citation>
    <scope>NUCLEOTIDE SEQUENCE [LARGE SCALE GENOMIC DNA]</scope>
    <source>
        <strain evidence="13">DSM 10669</strain>
    </source>
</reference>
<gene>
    <name evidence="13" type="primary">ligK</name>
    <name evidence="13" type="ORF">SPSIL_016650</name>
</gene>
<evidence type="ECO:0000256" key="11">
    <source>
        <dbReference type="ARBA" id="ARBA00032305"/>
    </source>
</evidence>
<organism evidence="13 14">
    <name type="scientific">Sporomusa silvacetica DSM 10669</name>
    <dbReference type="NCBI Taxonomy" id="1123289"/>
    <lineage>
        <taxon>Bacteria</taxon>
        <taxon>Bacillati</taxon>
        <taxon>Bacillota</taxon>
        <taxon>Negativicutes</taxon>
        <taxon>Selenomonadales</taxon>
        <taxon>Sporomusaceae</taxon>
        <taxon>Sporomusa</taxon>
    </lineage>
</organism>
<dbReference type="EC" id="4.1.3.17" evidence="5"/>
<dbReference type="InterPro" id="IPR005493">
    <property type="entry name" value="RraA/RraA-like"/>
</dbReference>
<comment type="catalytic activity">
    <reaction evidence="12">
        <text>oxaloacetate + H(+) = pyruvate + CO2</text>
        <dbReference type="Rhea" id="RHEA:15641"/>
        <dbReference type="ChEBI" id="CHEBI:15361"/>
        <dbReference type="ChEBI" id="CHEBI:15378"/>
        <dbReference type="ChEBI" id="CHEBI:16452"/>
        <dbReference type="ChEBI" id="CHEBI:16526"/>
        <dbReference type="EC" id="4.1.1.112"/>
    </reaction>
</comment>
<name>A0ABZ3IIQ0_9FIRM</name>
<keyword evidence="13" id="KW-0456">Lyase</keyword>
<proteinExistence type="inferred from homology"/>
<keyword evidence="14" id="KW-1185">Reference proteome</keyword>
<comment type="cofactor">
    <cofactor evidence="2">
        <name>a divalent metal cation</name>
        <dbReference type="ChEBI" id="CHEBI:60240"/>
    </cofactor>
</comment>
<comment type="function">
    <text evidence="8">Catalyzes the aldol cleavage of 4-hydroxy-4-methyl-2-oxoglutarate (HMG) into 2 molecules of pyruvate. Also contains a secondary oxaloacetate (OAA) decarboxylase activity due to the common pyruvate enolate transition state formed following C-C bond cleavage in the retro-aldol and decarboxylation reactions.</text>
</comment>
<dbReference type="Gene3D" id="3.50.30.40">
    <property type="entry name" value="Ribonuclease E inhibitor RraA/RraA-like"/>
    <property type="match status" value="1"/>
</dbReference>
<evidence type="ECO:0000256" key="12">
    <source>
        <dbReference type="ARBA" id="ARBA00047973"/>
    </source>
</evidence>
<dbReference type="Proteomes" id="UP000216752">
    <property type="component" value="Chromosome"/>
</dbReference>
<evidence type="ECO:0000313" key="14">
    <source>
        <dbReference type="Proteomes" id="UP000216752"/>
    </source>
</evidence>
<evidence type="ECO:0000256" key="2">
    <source>
        <dbReference type="ARBA" id="ARBA00001968"/>
    </source>
</evidence>
<dbReference type="CDD" id="cd16841">
    <property type="entry name" value="RraA_family"/>
    <property type="match status" value="1"/>
</dbReference>
<dbReference type="NCBIfam" id="NF004850">
    <property type="entry name" value="PRK06201.1"/>
    <property type="match status" value="1"/>
</dbReference>
<evidence type="ECO:0000256" key="9">
    <source>
        <dbReference type="ARBA" id="ARBA00029596"/>
    </source>
</evidence>
<dbReference type="GO" id="GO:0047443">
    <property type="term" value="F:4-hydroxy-4-methyl-2-oxoglutarate aldolase activity"/>
    <property type="evidence" value="ECO:0007669"/>
    <property type="project" value="UniProtKB-EC"/>
</dbReference>
<accession>A0ABZ3IIQ0</accession>
<dbReference type="RefSeq" id="WP_245867368.1">
    <property type="nucleotide sequence ID" value="NZ_CP155573.1"/>
</dbReference>
<dbReference type="InterPro" id="IPR036704">
    <property type="entry name" value="RraA/RraA-like_sf"/>
</dbReference>
<evidence type="ECO:0000256" key="1">
    <source>
        <dbReference type="ARBA" id="ARBA00001342"/>
    </source>
</evidence>
<comment type="similarity">
    <text evidence="3">Belongs to the class II aldolase/RraA-like family.</text>
</comment>
<dbReference type="EMBL" id="CP155573">
    <property type="protein sequence ID" value="XFO65536.1"/>
    <property type="molecule type" value="Genomic_DNA"/>
</dbReference>